<feature type="domain" description="CN hydrolase" evidence="5">
    <location>
        <begin position="5"/>
        <end position="54"/>
    </location>
</feature>
<dbReference type="GO" id="GO:0006541">
    <property type="term" value="P:glutamine metabolic process"/>
    <property type="evidence" value="ECO:0007669"/>
    <property type="project" value="TreeGrafter"/>
</dbReference>
<dbReference type="EMBL" id="JAAOIC020000011">
    <property type="protein sequence ID" value="KAG8041680.1"/>
    <property type="molecule type" value="Genomic_DNA"/>
</dbReference>
<comment type="caution">
    <text evidence="6">The sequence shown here is derived from an EMBL/GenBank/DDBJ whole genome shotgun (WGS) entry which is preliminary data.</text>
</comment>
<evidence type="ECO:0000256" key="1">
    <source>
        <dbReference type="ARBA" id="ARBA00036637"/>
    </source>
</evidence>
<organism evidence="6 7">
    <name type="scientific">Cotesia typhae</name>
    <dbReference type="NCBI Taxonomy" id="2053667"/>
    <lineage>
        <taxon>Eukaryota</taxon>
        <taxon>Metazoa</taxon>
        <taxon>Ecdysozoa</taxon>
        <taxon>Arthropoda</taxon>
        <taxon>Hexapoda</taxon>
        <taxon>Insecta</taxon>
        <taxon>Pterygota</taxon>
        <taxon>Neoptera</taxon>
        <taxon>Endopterygota</taxon>
        <taxon>Hymenoptera</taxon>
        <taxon>Apocrita</taxon>
        <taxon>Ichneumonoidea</taxon>
        <taxon>Braconidae</taxon>
        <taxon>Microgastrinae</taxon>
        <taxon>Cotesia</taxon>
    </lineage>
</organism>
<reference evidence="6" key="1">
    <citation type="submission" date="2020-03" db="EMBL/GenBank/DDBJ databases">
        <authorList>
            <person name="Chebbi M.A."/>
            <person name="Drezen J.M."/>
        </authorList>
    </citation>
    <scope>NUCLEOTIDE SEQUENCE</scope>
    <source>
        <tissue evidence="6">Whole body</tissue>
    </source>
</reference>
<dbReference type="Proteomes" id="UP000729913">
    <property type="component" value="Unassembled WGS sequence"/>
</dbReference>
<dbReference type="PANTHER" id="PTHR23088:SF30">
    <property type="entry name" value="OMEGA-AMIDASE NIT2"/>
    <property type="match status" value="1"/>
</dbReference>
<comment type="catalytic activity">
    <reaction evidence="1">
        <text>2-oxoglutaramate + H2O = 2-oxoglutarate + NH4(+)</text>
        <dbReference type="Rhea" id="RHEA:32963"/>
        <dbReference type="ChEBI" id="CHEBI:15377"/>
        <dbReference type="ChEBI" id="CHEBI:16769"/>
        <dbReference type="ChEBI" id="CHEBI:16810"/>
        <dbReference type="ChEBI" id="CHEBI:28938"/>
        <dbReference type="EC" id="3.5.1.3"/>
    </reaction>
    <physiologicalReaction direction="left-to-right" evidence="1">
        <dbReference type="Rhea" id="RHEA:32964"/>
    </physiologicalReaction>
</comment>
<keyword evidence="7" id="KW-1185">Reference proteome</keyword>
<dbReference type="GO" id="GO:0006107">
    <property type="term" value="P:oxaloacetate metabolic process"/>
    <property type="evidence" value="ECO:0007669"/>
    <property type="project" value="TreeGrafter"/>
</dbReference>
<evidence type="ECO:0000313" key="7">
    <source>
        <dbReference type="Proteomes" id="UP000729913"/>
    </source>
</evidence>
<dbReference type="Pfam" id="PF00795">
    <property type="entry name" value="CN_hydrolase"/>
    <property type="match status" value="1"/>
</dbReference>
<dbReference type="EC" id="3.5.1.3" evidence="2"/>
<accession>A0A8J5R8S2</accession>
<proteinExistence type="predicted"/>
<dbReference type="PANTHER" id="PTHR23088">
    <property type="entry name" value="NITRILASE-RELATED"/>
    <property type="match status" value="1"/>
</dbReference>
<evidence type="ECO:0000256" key="4">
    <source>
        <dbReference type="ARBA" id="ARBA00048745"/>
    </source>
</evidence>
<dbReference type="OrthoDB" id="10250282at2759"/>
<evidence type="ECO:0000256" key="3">
    <source>
        <dbReference type="ARBA" id="ARBA00041576"/>
    </source>
</evidence>
<sequence>MSTLRLALAQLLINSNKQTNIEKAVSFIELAKKQFADVVILPECFNSPYGPPCVSPARDTTASYVAWGHSQLTNPWGEVVHDLNVHENMIITEINSSIVEEVRSQIPTINQRRTDVYDTIYKRDSK</sequence>
<name>A0A8J5R8S2_9HYME</name>
<evidence type="ECO:0000259" key="5">
    <source>
        <dbReference type="Pfam" id="PF00795"/>
    </source>
</evidence>
<dbReference type="GO" id="GO:0006528">
    <property type="term" value="P:asparagine metabolic process"/>
    <property type="evidence" value="ECO:0007669"/>
    <property type="project" value="TreeGrafter"/>
</dbReference>
<dbReference type="InterPro" id="IPR003010">
    <property type="entry name" value="C-N_Hydrolase"/>
</dbReference>
<reference evidence="6" key="2">
    <citation type="submission" date="2021-04" db="EMBL/GenBank/DDBJ databases">
        <title>Genome-wide patterns of bracovirus chromosomal integration into multiple host tissues during parasitism.</title>
        <authorList>
            <person name="Chebbi M.A.C."/>
        </authorList>
    </citation>
    <scope>NUCLEOTIDE SEQUENCE</scope>
    <source>
        <tissue evidence="6">Whole body</tissue>
    </source>
</reference>
<dbReference type="AlphaFoldDB" id="A0A8J5R8S2"/>
<dbReference type="GO" id="GO:0005739">
    <property type="term" value="C:mitochondrion"/>
    <property type="evidence" value="ECO:0007669"/>
    <property type="project" value="TreeGrafter"/>
</dbReference>
<evidence type="ECO:0000256" key="2">
    <source>
        <dbReference type="ARBA" id="ARBA00039118"/>
    </source>
</evidence>
<dbReference type="GO" id="GO:0050152">
    <property type="term" value="F:omega-amidase activity"/>
    <property type="evidence" value="ECO:0007669"/>
    <property type="project" value="UniProtKB-EC"/>
</dbReference>
<gene>
    <name evidence="6" type="ORF">G9C98_000678</name>
</gene>
<evidence type="ECO:0000313" key="6">
    <source>
        <dbReference type="EMBL" id="KAG8041680.1"/>
    </source>
</evidence>
<comment type="catalytic activity">
    <reaction evidence="4">
        <text>2-oxosuccinamate + H2O = oxaloacetate + NH4(+)</text>
        <dbReference type="Rhea" id="RHEA:59412"/>
        <dbReference type="ChEBI" id="CHEBI:15377"/>
        <dbReference type="ChEBI" id="CHEBI:16452"/>
        <dbReference type="ChEBI" id="CHEBI:28938"/>
        <dbReference type="ChEBI" id="CHEBI:57735"/>
        <dbReference type="EC" id="3.5.1.3"/>
    </reaction>
    <physiologicalReaction direction="left-to-right" evidence="4">
        <dbReference type="Rhea" id="RHEA:59413"/>
    </physiologicalReaction>
</comment>
<protein>
    <recommendedName>
        <fullName evidence="2">omega-amidase</fullName>
        <ecNumber evidence="2">3.5.1.3</ecNumber>
    </recommendedName>
    <alternativeName>
        <fullName evidence="3">Nitrilase homolog 2</fullName>
    </alternativeName>
</protein>